<gene>
    <name evidence="2" type="ORF">BO97DRAFT_439076</name>
</gene>
<sequence length="151" mass="16740">MRSALRLLRWKTLQTSWLLEIYESSFGKEALIRGFSPNFRNVSAGKAADCSTTLRPLQQICYYPGKLHGGIQAFYLDQVLADCCPGAVTASLAISYLRPIDPQSPLKVSAWPVKVEGRKLYMEACIKVLENSTGTMIKATHAKALFIMPKA</sequence>
<dbReference type="OrthoDB" id="506431at2759"/>
<dbReference type="Pfam" id="PF03061">
    <property type="entry name" value="4HBT"/>
    <property type="match status" value="1"/>
</dbReference>
<dbReference type="Proteomes" id="UP000248961">
    <property type="component" value="Unassembled WGS sequence"/>
</dbReference>
<accession>A0A395HFC3</accession>
<dbReference type="InterPro" id="IPR006683">
    <property type="entry name" value="Thioestr_dom"/>
</dbReference>
<dbReference type="EMBL" id="KZ824377">
    <property type="protein sequence ID" value="RAL06557.1"/>
    <property type="molecule type" value="Genomic_DNA"/>
</dbReference>
<keyword evidence="3" id="KW-1185">Reference proteome</keyword>
<dbReference type="CDD" id="cd03440">
    <property type="entry name" value="hot_dog"/>
    <property type="match status" value="1"/>
</dbReference>
<protein>
    <recommendedName>
        <fullName evidence="1">Thioesterase domain-containing protein</fullName>
    </recommendedName>
</protein>
<dbReference type="PANTHER" id="PTHR47260:SF6">
    <property type="entry name" value="THIOESTERASE DOMAIN-CONTAINING PROTEIN"/>
    <property type="match status" value="1"/>
</dbReference>
<dbReference type="VEuPathDB" id="FungiDB:BO97DRAFT_439076"/>
<feature type="domain" description="Thioesterase" evidence="1">
    <location>
        <begin position="67"/>
        <end position="130"/>
    </location>
</feature>
<dbReference type="InterPro" id="IPR029069">
    <property type="entry name" value="HotDog_dom_sf"/>
</dbReference>
<evidence type="ECO:0000313" key="3">
    <source>
        <dbReference type="Proteomes" id="UP000248961"/>
    </source>
</evidence>
<dbReference type="PANTHER" id="PTHR47260">
    <property type="entry name" value="UPF0644 PROTEIN PB2B4.06"/>
    <property type="match status" value="1"/>
</dbReference>
<organism evidence="2 3">
    <name type="scientific">Aspergillus homomorphus (strain CBS 101889)</name>
    <dbReference type="NCBI Taxonomy" id="1450537"/>
    <lineage>
        <taxon>Eukaryota</taxon>
        <taxon>Fungi</taxon>
        <taxon>Dikarya</taxon>
        <taxon>Ascomycota</taxon>
        <taxon>Pezizomycotina</taxon>
        <taxon>Eurotiomycetes</taxon>
        <taxon>Eurotiomycetidae</taxon>
        <taxon>Eurotiales</taxon>
        <taxon>Aspergillaceae</taxon>
        <taxon>Aspergillus</taxon>
        <taxon>Aspergillus subgen. Circumdati</taxon>
    </lineage>
</organism>
<proteinExistence type="predicted"/>
<dbReference type="InterPro" id="IPR052061">
    <property type="entry name" value="PTE-AB_protein"/>
</dbReference>
<dbReference type="GeneID" id="37202239"/>
<dbReference type="RefSeq" id="XP_025545711.1">
    <property type="nucleotide sequence ID" value="XM_025697950.1"/>
</dbReference>
<evidence type="ECO:0000259" key="1">
    <source>
        <dbReference type="Pfam" id="PF03061"/>
    </source>
</evidence>
<dbReference type="Gene3D" id="3.10.129.10">
    <property type="entry name" value="Hotdog Thioesterase"/>
    <property type="match status" value="1"/>
</dbReference>
<evidence type="ECO:0000313" key="2">
    <source>
        <dbReference type="EMBL" id="RAL06557.1"/>
    </source>
</evidence>
<dbReference type="AlphaFoldDB" id="A0A395HFC3"/>
<name>A0A395HFC3_ASPHC</name>
<dbReference type="SUPFAM" id="SSF54637">
    <property type="entry name" value="Thioesterase/thiol ester dehydrase-isomerase"/>
    <property type="match status" value="1"/>
</dbReference>
<reference evidence="2 3" key="1">
    <citation type="submission" date="2018-02" db="EMBL/GenBank/DDBJ databases">
        <title>The genomes of Aspergillus section Nigri reveals drivers in fungal speciation.</title>
        <authorList>
            <consortium name="DOE Joint Genome Institute"/>
            <person name="Vesth T.C."/>
            <person name="Nybo J."/>
            <person name="Theobald S."/>
            <person name="Brandl J."/>
            <person name="Frisvad J.C."/>
            <person name="Nielsen K.F."/>
            <person name="Lyhne E.K."/>
            <person name="Kogle M.E."/>
            <person name="Kuo A."/>
            <person name="Riley R."/>
            <person name="Clum A."/>
            <person name="Nolan M."/>
            <person name="Lipzen A."/>
            <person name="Salamov A."/>
            <person name="Henrissat B."/>
            <person name="Wiebenga A."/>
            <person name="De vries R.P."/>
            <person name="Grigoriev I.V."/>
            <person name="Mortensen U.H."/>
            <person name="Andersen M.R."/>
            <person name="Baker S.E."/>
        </authorList>
    </citation>
    <scope>NUCLEOTIDE SEQUENCE [LARGE SCALE GENOMIC DNA]</scope>
    <source>
        <strain evidence="2 3">CBS 101889</strain>
    </source>
</reference>